<proteinExistence type="predicted"/>
<accession>A0ABS8F2Q9</accession>
<name>A0ABS8F2Q9_9FIRM</name>
<organism evidence="2 3">
    <name type="scientific">Veillonella fallax</name>
    <dbReference type="NCBI Taxonomy" id="2881272"/>
    <lineage>
        <taxon>Bacteria</taxon>
        <taxon>Bacillati</taxon>
        <taxon>Bacillota</taxon>
        <taxon>Negativicutes</taxon>
        <taxon>Veillonellales</taxon>
        <taxon>Veillonellaceae</taxon>
        <taxon>Veillonella</taxon>
    </lineage>
</organism>
<keyword evidence="1" id="KW-0812">Transmembrane</keyword>
<protein>
    <recommendedName>
        <fullName evidence="4">Phage protein</fullName>
    </recommendedName>
</protein>
<evidence type="ECO:0000256" key="1">
    <source>
        <dbReference type="SAM" id="Phobius"/>
    </source>
</evidence>
<gene>
    <name evidence="2" type="ORF">LKD20_02045</name>
</gene>
<evidence type="ECO:0008006" key="4">
    <source>
        <dbReference type="Google" id="ProtNLM"/>
    </source>
</evidence>
<dbReference type="Proteomes" id="UP001198241">
    <property type="component" value="Unassembled WGS sequence"/>
</dbReference>
<evidence type="ECO:0000313" key="2">
    <source>
        <dbReference type="EMBL" id="MCC2155924.1"/>
    </source>
</evidence>
<sequence>MIEKISIREVLTILVLGAVNIMAVLYGYNELAMSISSGLVGYLGGRESNRKEQNKWN</sequence>
<evidence type="ECO:0000313" key="3">
    <source>
        <dbReference type="Proteomes" id="UP001198241"/>
    </source>
</evidence>
<comment type="caution">
    <text evidence="2">The sequence shown here is derived from an EMBL/GenBank/DDBJ whole genome shotgun (WGS) entry which is preliminary data.</text>
</comment>
<reference evidence="2 3" key="1">
    <citation type="submission" date="2021-10" db="EMBL/GenBank/DDBJ databases">
        <title>Anaerobic single-cell dispensing facilitates the cultivation of human gut bacteria.</title>
        <authorList>
            <person name="Afrizal A."/>
        </authorList>
    </citation>
    <scope>NUCLEOTIDE SEQUENCE [LARGE SCALE GENOMIC DNA]</scope>
    <source>
        <strain evidence="2 3">CLA-AA-H247</strain>
    </source>
</reference>
<keyword evidence="1" id="KW-0472">Membrane</keyword>
<dbReference type="RefSeq" id="WP_227720729.1">
    <property type="nucleotide sequence ID" value="NZ_JAJEQD010000003.1"/>
</dbReference>
<keyword evidence="3" id="KW-1185">Reference proteome</keyword>
<keyword evidence="1" id="KW-1133">Transmembrane helix</keyword>
<feature type="transmembrane region" description="Helical" evidence="1">
    <location>
        <begin position="7"/>
        <end position="28"/>
    </location>
</feature>
<dbReference type="EMBL" id="JAJEQD010000003">
    <property type="protein sequence ID" value="MCC2155924.1"/>
    <property type="molecule type" value="Genomic_DNA"/>
</dbReference>